<gene>
    <name evidence="1" type="ORF">FH034_06960</name>
</gene>
<dbReference type="AlphaFoldDB" id="A0A5C4YFA1"/>
<protein>
    <submittedName>
        <fullName evidence="1">Uncharacterized protein</fullName>
    </submittedName>
</protein>
<dbReference type="RefSeq" id="WP_251831571.1">
    <property type="nucleotide sequence ID" value="NZ_VEVS01000024.1"/>
</dbReference>
<proteinExistence type="predicted"/>
<dbReference type="Proteomes" id="UP000312397">
    <property type="component" value="Unassembled WGS sequence"/>
</dbReference>
<evidence type="ECO:0000313" key="2">
    <source>
        <dbReference type="Proteomes" id="UP000312397"/>
    </source>
</evidence>
<name>A0A5C4YFA1_CAMJU</name>
<comment type="caution">
    <text evidence="1">The sequence shown here is derived from an EMBL/GenBank/DDBJ whole genome shotgun (WGS) entry which is preliminary data.</text>
</comment>
<sequence>MMTVLLDEHIALLEQMELHYLEKGDEKMSLKIHSQIVKAVDSLGFWSAVEDGYYIHKNYSSFKYRFLHFAFKVFRFF</sequence>
<accession>A0A5C4YFA1</accession>
<dbReference type="EMBL" id="VEVS01000024">
    <property type="protein sequence ID" value="TNO41130.1"/>
    <property type="molecule type" value="Genomic_DNA"/>
</dbReference>
<evidence type="ECO:0000313" key="1">
    <source>
        <dbReference type="EMBL" id="TNO41130.1"/>
    </source>
</evidence>
<organism evidence="1 2">
    <name type="scientific">Campylobacter jejuni</name>
    <dbReference type="NCBI Taxonomy" id="197"/>
    <lineage>
        <taxon>Bacteria</taxon>
        <taxon>Pseudomonadati</taxon>
        <taxon>Campylobacterota</taxon>
        <taxon>Epsilonproteobacteria</taxon>
        <taxon>Campylobacterales</taxon>
        <taxon>Campylobacteraceae</taxon>
        <taxon>Campylobacter</taxon>
    </lineage>
</organism>
<reference evidence="1 2" key="1">
    <citation type="submission" date="2019-06" db="EMBL/GenBank/DDBJ databases">
        <title>Epidemiology of MDR Campylobacter spp.</title>
        <authorList>
            <person name="Addetia A."/>
            <person name="Greninger A."/>
            <person name="Fang F."/>
        </authorList>
    </citation>
    <scope>NUCLEOTIDE SEQUENCE [LARGE SCALE GENOMIC DNA]</scope>
    <source>
        <strain evidence="1 2">HMC314</strain>
    </source>
</reference>